<gene>
    <name evidence="4" type="primary">acoC</name>
    <name evidence="4" type="ORF">GMA8713_02599</name>
</gene>
<dbReference type="RefSeq" id="WP_062710335.1">
    <property type="nucleotide sequence ID" value="NZ_CAWRCI010000022.1"/>
</dbReference>
<dbReference type="InterPro" id="IPR003016">
    <property type="entry name" value="2-oxoA_DH_lipoyl-BS"/>
</dbReference>
<dbReference type="PANTHER" id="PTHR43798">
    <property type="entry name" value="MONOACYLGLYCEROL LIPASE"/>
    <property type="match status" value="1"/>
</dbReference>
<dbReference type="Pfam" id="PF00364">
    <property type="entry name" value="Biotin_lipoyl"/>
    <property type="match status" value="1"/>
</dbReference>
<dbReference type="OrthoDB" id="9780765at2"/>
<comment type="cofactor">
    <cofactor evidence="1">
        <name>(R)-lipoate</name>
        <dbReference type="ChEBI" id="CHEBI:83088"/>
    </cofactor>
</comment>
<evidence type="ECO:0000313" key="5">
    <source>
        <dbReference type="Proteomes" id="UP000073601"/>
    </source>
</evidence>
<accession>A0A128FAJ7</accession>
<protein>
    <submittedName>
        <fullName evidence="4">Dihydrolipoyllysine-residue acetyltransferase component of acetoin cleaving system</fullName>
        <ecNumber evidence="4">2.3.1.12</ecNumber>
    </submittedName>
</protein>
<dbReference type="Pfam" id="PF00561">
    <property type="entry name" value="Abhydrolase_1"/>
    <property type="match status" value="1"/>
</dbReference>
<dbReference type="SUPFAM" id="SSF53474">
    <property type="entry name" value="alpha/beta-Hydrolases"/>
    <property type="match status" value="1"/>
</dbReference>
<dbReference type="PROSITE" id="PS50968">
    <property type="entry name" value="BIOTINYL_LIPOYL"/>
    <property type="match status" value="1"/>
</dbReference>
<dbReference type="EMBL" id="FIZY01000022">
    <property type="protein sequence ID" value="CZF83336.1"/>
    <property type="molecule type" value="Genomic_DNA"/>
</dbReference>
<dbReference type="PRINTS" id="PR00111">
    <property type="entry name" value="ABHYDROLASE"/>
</dbReference>
<dbReference type="PANTHER" id="PTHR43798:SF5">
    <property type="entry name" value="MONOACYLGLYCEROL LIPASE ABHD6"/>
    <property type="match status" value="1"/>
</dbReference>
<dbReference type="InterPro" id="IPR000073">
    <property type="entry name" value="AB_hydrolase_1"/>
</dbReference>
<evidence type="ECO:0000313" key="4">
    <source>
        <dbReference type="EMBL" id="CZF83336.1"/>
    </source>
</evidence>
<dbReference type="Proteomes" id="UP000073601">
    <property type="component" value="Unassembled WGS sequence"/>
</dbReference>
<organism evidence="4 5">
    <name type="scientific">Grimontia marina</name>
    <dbReference type="NCBI Taxonomy" id="646534"/>
    <lineage>
        <taxon>Bacteria</taxon>
        <taxon>Pseudomonadati</taxon>
        <taxon>Pseudomonadota</taxon>
        <taxon>Gammaproteobacteria</taxon>
        <taxon>Vibrionales</taxon>
        <taxon>Vibrionaceae</taxon>
        <taxon>Grimontia</taxon>
    </lineage>
</organism>
<sequence length="367" mass="39341">MSEKIIPVVMPKWGLSMKEGTLTEWHVDEGDTIEVGQVIMDVETDKIASEVEAPDAGLLRRKVAEEGDVYSVQALLGVLAPPEVTDEEIDAYIAAFVQPSSEEGDEEEAASAYAFIDTDAGRIRYSHLNADASGTPYVLIHGFGGDLDNWLFNLDALAEKAPVLALDLPNHGQSAISADVQFNDLINTVVTVMDKLDIERAHLFGHSMGGLISGELARLHPNKVASLTLIGSAGLGKDINSNYIRGFVDSESRKTLKPVLQLLFADSSLVTRNLVDDVLKYKRLDGVKASLSVLADQLFVDGTQSAVLDLDAIPSPLVIWGESDAVIPASHASNISNAEVHVLSGAGHMVQMEQAAAVNALILSYTQ</sequence>
<dbReference type="InterPro" id="IPR000089">
    <property type="entry name" value="Biotin_lipoyl"/>
</dbReference>
<dbReference type="GO" id="GO:0016020">
    <property type="term" value="C:membrane"/>
    <property type="evidence" value="ECO:0007669"/>
    <property type="project" value="TreeGrafter"/>
</dbReference>
<dbReference type="GO" id="GO:0046464">
    <property type="term" value="P:acylglycerol catabolic process"/>
    <property type="evidence" value="ECO:0007669"/>
    <property type="project" value="TreeGrafter"/>
</dbReference>
<dbReference type="InterPro" id="IPR011053">
    <property type="entry name" value="Single_hybrid_motif"/>
</dbReference>
<keyword evidence="5" id="KW-1185">Reference proteome</keyword>
<dbReference type="AlphaFoldDB" id="A0A128FAJ7"/>
<evidence type="ECO:0000256" key="2">
    <source>
        <dbReference type="ARBA" id="ARBA00022823"/>
    </source>
</evidence>
<dbReference type="GO" id="GO:0004742">
    <property type="term" value="F:dihydrolipoyllysine-residue acetyltransferase activity"/>
    <property type="evidence" value="ECO:0007669"/>
    <property type="project" value="UniProtKB-EC"/>
</dbReference>
<dbReference type="GO" id="GO:0047372">
    <property type="term" value="F:monoacylglycerol lipase activity"/>
    <property type="evidence" value="ECO:0007669"/>
    <property type="project" value="TreeGrafter"/>
</dbReference>
<dbReference type="PROSITE" id="PS00189">
    <property type="entry name" value="LIPOYL"/>
    <property type="match status" value="1"/>
</dbReference>
<proteinExistence type="predicted"/>
<dbReference type="Gene3D" id="3.40.50.1820">
    <property type="entry name" value="alpha/beta hydrolase"/>
    <property type="match status" value="1"/>
</dbReference>
<keyword evidence="4" id="KW-0808">Transferase</keyword>
<reference evidence="5" key="1">
    <citation type="submission" date="2016-02" db="EMBL/GenBank/DDBJ databases">
        <authorList>
            <person name="Rodrigo-Torres Lidia"/>
            <person name="Arahal R.David."/>
        </authorList>
    </citation>
    <scope>NUCLEOTIDE SEQUENCE [LARGE SCALE GENOMIC DNA]</scope>
    <source>
        <strain evidence="5">CECT 8713</strain>
    </source>
</reference>
<dbReference type="CDD" id="cd06849">
    <property type="entry name" value="lipoyl_domain"/>
    <property type="match status" value="1"/>
</dbReference>
<keyword evidence="4" id="KW-0012">Acyltransferase</keyword>
<dbReference type="SUPFAM" id="SSF51230">
    <property type="entry name" value="Single hybrid motif"/>
    <property type="match status" value="1"/>
</dbReference>
<feature type="domain" description="Lipoyl-binding" evidence="3">
    <location>
        <begin position="5"/>
        <end position="80"/>
    </location>
</feature>
<dbReference type="Gene3D" id="2.40.50.100">
    <property type="match status" value="1"/>
</dbReference>
<dbReference type="InterPro" id="IPR029058">
    <property type="entry name" value="AB_hydrolase_fold"/>
</dbReference>
<dbReference type="InterPro" id="IPR050266">
    <property type="entry name" value="AB_hydrolase_sf"/>
</dbReference>
<evidence type="ECO:0000256" key="1">
    <source>
        <dbReference type="ARBA" id="ARBA00001938"/>
    </source>
</evidence>
<name>A0A128FAJ7_9GAMM</name>
<dbReference type="NCBIfam" id="NF011457">
    <property type="entry name" value="PRK14875.1"/>
    <property type="match status" value="1"/>
</dbReference>
<dbReference type="EC" id="2.3.1.12" evidence="4"/>
<keyword evidence="2" id="KW-0450">Lipoyl</keyword>
<evidence type="ECO:0000259" key="3">
    <source>
        <dbReference type="PROSITE" id="PS50968"/>
    </source>
</evidence>